<dbReference type="Gene3D" id="1.10.530.40">
    <property type="match status" value="1"/>
</dbReference>
<evidence type="ECO:0000256" key="3">
    <source>
        <dbReference type="RuleBase" id="RU003788"/>
    </source>
</evidence>
<proteinExistence type="inferred from homology"/>
<dbReference type="GeneID" id="92896235"/>
<dbReference type="GO" id="GO:0009253">
    <property type="term" value="P:peptidoglycan catabolic process"/>
    <property type="evidence" value="ECO:0007669"/>
    <property type="project" value="InterPro"/>
</dbReference>
<dbReference type="GO" id="GO:0016998">
    <property type="term" value="P:cell wall macromolecule catabolic process"/>
    <property type="evidence" value="ECO:0007669"/>
    <property type="project" value="InterPro"/>
</dbReference>
<dbReference type="AlphaFoldDB" id="A0A6J4ZHI9"/>
<dbReference type="PANTHER" id="PTHR38107">
    <property type="match status" value="1"/>
</dbReference>
<dbReference type="GO" id="GO:0003796">
    <property type="term" value="F:lysozyme activity"/>
    <property type="evidence" value="ECO:0007669"/>
    <property type="project" value="UniProtKB-EC"/>
</dbReference>
<keyword evidence="2 3" id="KW-0081">Bacteriolytic enzyme</keyword>
<dbReference type="EMBL" id="CADIJR010000002">
    <property type="protein sequence ID" value="CAB3627301.1"/>
    <property type="molecule type" value="Genomic_DNA"/>
</dbReference>
<evidence type="ECO:0000313" key="5">
    <source>
        <dbReference type="Proteomes" id="UP000507979"/>
    </source>
</evidence>
<comment type="similarity">
    <text evidence="3">Belongs to the glycosyl hydrolase 24 family.</text>
</comment>
<dbReference type="PANTHER" id="PTHR38107:SF3">
    <property type="entry name" value="LYSOZYME RRRD-RELATED"/>
    <property type="match status" value="1"/>
</dbReference>
<dbReference type="SUPFAM" id="SSF53955">
    <property type="entry name" value="Lysozyme-like"/>
    <property type="match status" value="1"/>
</dbReference>
<dbReference type="GO" id="GO:0042742">
    <property type="term" value="P:defense response to bacterium"/>
    <property type="evidence" value="ECO:0007669"/>
    <property type="project" value="UniProtKB-KW"/>
</dbReference>
<dbReference type="InterPro" id="IPR051018">
    <property type="entry name" value="Bacteriophage_GH24"/>
</dbReference>
<organism evidence="4 5">
    <name type="scientific">Achromobacter insuavis</name>
    <dbReference type="NCBI Taxonomy" id="1287735"/>
    <lineage>
        <taxon>Bacteria</taxon>
        <taxon>Pseudomonadati</taxon>
        <taxon>Pseudomonadota</taxon>
        <taxon>Betaproteobacteria</taxon>
        <taxon>Burkholderiales</taxon>
        <taxon>Alcaligenaceae</taxon>
        <taxon>Achromobacter</taxon>
    </lineage>
</organism>
<dbReference type="Proteomes" id="UP000507979">
    <property type="component" value="Unassembled WGS sequence"/>
</dbReference>
<dbReference type="EC" id="3.2.1.17" evidence="3"/>
<keyword evidence="3" id="KW-0378">Hydrolase</keyword>
<dbReference type="GO" id="GO:0031640">
    <property type="term" value="P:killing of cells of another organism"/>
    <property type="evidence" value="ECO:0007669"/>
    <property type="project" value="UniProtKB-KW"/>
</dbReference>
<keyword evidence="1 3" id="KW-0929">Antimicrobial</keyword>
<sequence>MKLGTKITGGAAALVASGYLALFSPTLQSFLGKWEGEGQNVVYADKLAGGLPTVCKGITKHTSPEPLVVGDYWSPERCEQVERLVVSKGQLQLADCIDVVVSQPVFDALSSHAHNFGTPATCASRAVGLINAGRLREGCNALAHAPNGSPVWSYVTDAKGAKVFVPGLYNRRLDEERLCLSGLR</sequence>
<dbReference type="RefSeq" id="WP_054432479.1">
    <property type="nucleotide sequence ID" value="NZ_CADIJR010000002.1"/>
</dbReference>
<keyword evidence="3" id="KW-0326">Glycosidase</keyword>
<gene>
    <name evidence="4" type="ORF">LMG26845_00399</name>
</gene>
<comment type="catalytic activity">
    <reaction evidence="3">
        <text>Hydrolysis of (1-&gt;4)-beta-linkages between N-acetylmuramic acid and N-acetyl-D-glucosamine residues in a peptidoglycan and between N-acetyl-D-glucosamine residues in chitodextrins.</text>
        <dbReference type="EC" id="3.2.1.17"/>
    </reaction>
</comment>
<keyword evidence="5" id="KW-1185">Reference proteome</keyword>
<name>A0A6J4ZHI9_9BURK</name>
<evidence type="ECO:0000313" key="4">
    <source>
        <dbReference type="EMBL" id="CAB3627301.1"/>
    </source>
</evidence>
<dbReference type="Pfam" id="PF00959">
    <property type="entry name" value="Phage_lysozyme"/>
    <property type="match status" value="1"/>
</dbReference>
<evidence type="ECO:0000256" key="2">
    <source>
        <dbReference type="ARBA" id="ARBA00022638"/>
    </source>
</evidence>
<protein>
    <recommendedName>
        <fullName evidence="3">Lysozyme</fullName>
        <ecNumber evidence="3">3.2.1.17</ecNumber>
    </recommendedName>
</protein>
<dbReference type="InterPro" id="IPR023346">
    <property type="entry name" value="Lysozyme-like_dom_sf"/>
</dbReference>
<dbReference type="InterPro" id="IPR002196">
    <property type="entry name" value="Glyco_hydro_24"/>
</dbReference>
<dbReference type="InterPro" id="IPR023347">
    <property type="entry name" value="Lysozyme_dom_sf"/>
</dbReference>
<accession>A0A6J4ZHI9</accession>
<reference evidence="4 5" key="1">
    <citation type="submission" date="2020-04" db="EMBL/GenBank/DDBJ databases">
        <authorList>
            <person name="De Canck E."/>
        </authorList>
    </citation>
    <scope>NUCLEOTIDE SEQUENCE [LARGE SCALE GENOMIC DNA]</scope>
    <source>
        <strain evidence="4 5">LMG 26845</strain>
    </source>
</reference>
<evidence type="ECO:0000256" key="1">
    <source>
        <dbReference type="ARBA" id="ARBA00022529"/>
    </source>
</evidence>